<dbReference type="RefSeq" id="WP_114983797.1">
    <property type="nucleotide sequence ID" value="NZ_CP027806.1"/>
</dbReference>
<evidence type="ECO:0000313" key="4">
    <source>
        <dbReference type="Proteomes" id="UP000254808"/>
    </source>
</evidence>
<keyword evidence="2" id="KW-0812">Transmembrane</keyword>
<dbReference type="KEGG" id="cprv:CYPRO_1268"/>
<feature type="region of interest" description="Disordered" evidence="1">
    <location>
        <begin position="122"/>
        <end position="151"/>
    </location>
</feature>
<accession>A0A345UJ73</accession>
<dbReference type="EMBL" id="CP027806">
    <property type="protein sequence ID" value="AXJ00525.1"/>
    <property type="molecule type" value="Genomic_DNA"/>
</dbReference>
<feature type="compositionally biased region" description="Low complexity" evidence="1">
    <location>
        <begin position="122"/>
        <end position="144"/>
    </location>
</feature>
<gene>
    <name evidence="3" type="ORF">CYPRO_1268</name>
</gene>
<proteinExistence type="predicted"/>
<feature type="transmembrane region" description="Helical" evidence="2">
    <location>
        <begin position="70"/>
        <end position="94"/>
    </location>
</feature>
<dbReference type="Proteomes" id="UP000254808">
    <property type="component" value="Chromosome"/>
</dbReference>
<evidence type="ECO:0000256" key="1">
    <source>
        <dbReference type="SAM" id="MobiDB-lite"/>
    </source>
</evidence>
<dbReference type="InterPro" id="IPR009937">
    <property type="entry name" value="Phage_holin_3_6"/>
</dbReference>
<dbReference type="AlphaFoldDB" id="A0A345UJ73"/>
<reference evidence="3 4" key="1">
    <citation type="submission" date="2018-03" db="EMBL/GenBank/DDBJ databases">
        <title>Phenotypic and genomic properties of Cyclonatronum proteinivorum gen. nov., sp. nov., a haloalkaliphilic bacteroidete from soda lakes possessing Na+-translocating rhodopsin.</title>
        <authorList>
            <person name="Toshchakov S.V."/>
            <person name="Korzhenkov A."/>
            <person name="Samarov N.I."/>
            <person name="Kublanov I.V."/>
            <person name="Muntyan M.S."/>
            <person name="Sorokin D.Y."/>
        </authorList>
    </citation>
    <scope>NUCLEOTIDE SEQUENCE [LARGE SCALE GENOMIC DNA]</scope>
    <source>
        <strain evidence="3 4">Omega</strain>
    </source>
</reference>
<name>A0A345UJ73_9BACT</name>
<feature type="transmembrane region" description="Helical" evidence="2">
    <location>
        <begin position="38"/>
        <end position="64"/>
    </location>
</feature>
<evidence type="ECO:0000313" key="3">
    <source>
        <dbReference type="EMBL" id="AXJ00525.1"/>
    </source>
</evidence>
<evidence type="ECO:0000256" key="2">
    <source>
        <dbReference type="SAM" id="Phobius"/>
    </source>
</evidence>
<protein>
    <submittedName>
        <fullName evidence="3">Holin-X, holin superfamily III</fullName>
    </submittedName>
</protein>
<sequence>MLHNSKEQLRQIVLDLQSYIEKKIELKSLEFQEKGAKVAAAAISNFLGIVLLLVGLFFLLVTAGLGLGELLGSVTLGFLALSLILIIIGGYIYATKRNALKKKLERQIGSFLDNVLSASASEAAADDSPTASATPKTPEPAEAAQKSPQKS</sequence>
<organism evidence="3 4">
    <name type="scientific">Cyclonatronum proteinivorum</name>
    <dbReference type="NCBI Taxonomy" id="1457365"/>
    <lineage>
        <taxon>Bacteria</taxon>
        <taxon>Pseudomonadati</taxon>
        <taxon>Balneolota</taxon>
        <taxon>Balneolia</taxon>
        <taxon>Balneolales</taxon>
        <taxon>Cyclonatronaceae</taxon>
        <taxon>Cyclonatronum</taxon>
    </lineage>
</organism>
<keyword evidence="4" id="KW-1185">Reference proteome</keyword>
<keyword evidence="2" id="KW-1133">Transmembrane helix</keyword>
<keyword evidence="2" id="KW-0472">Membrane</keyword>
<dbReference type="Pfam" id="PF07332">
    <property type="entry name" value="Phage_holin_3_6"/>
    <property type="match status" value="1"/>
</dbReference>